<feature type="domain" description="ABC transporter" evidence="11">
    <location>
        <begin position="267"/>
        <end position="487"/>
    </location>
</feature>
<sequence>MITLKDVTYFYPNHSVPSIKNINLKIQKGEFIVLTGKSGCGKTTITRVINGLATKFYEGRLEGIVKIDGQNVKEMPLWDLGKNIGSIFQDPKSQFFASLVEDEVAFGCENYGINADEIDLKVLKSLHKVNGDKLIGKELFNLSSGEKQKVSIASINALNPDIYVFDEPSANLDMYSVEKLKSLLCDLKKQGKTILISEHRLYYLKDLADRYLYFEKGMLKEEWSKEEIDKISKDKWQKLGLRTLSFKNFIAVEKNTVDKELNNRMWIQLNNLEFRYKNNRIFDKLNLTLYGGEIVAITGGNGMGKTTLAKILCGILKEQGGKVEYLGKPLSPRNRKKKLYFVSQNTECQLFGESVKEELMLNDVKVKAEKVLENYGLSGILDRHPSTLSGGQKQRLTLAVSDVINRDVLIYDEPTSGVDGKNMFLISSRLKELASKGKIILVITHDYEFIVKTCEKVVLLSENQKVTSLRVNDHQEELLSIMSGYKEDNQYA</sequence>
<dbReference type="GO" id="GO:0005524">
    <property type="term" value="F:ATP binding"/>
    <property type="evidence" value="ECO:0007669"/>
    <property type="project" value="UniProtKB-KW"/>
</dbReference>
<dbReference type="CDD" id="cd03225">
    <property type="entry name" value="ABC_cobalt_CbiO_domain1"/>
    <property type="match status" value="1"/>
</dbReference>
<dbReference type="InterPro" id="IPR003593">
    <property type="entry name" value="AAA+_ATPase"/>
</dbReference>
<reference evidence="12 13" key="1">
    <citation type="submission" date="2023-03" db="EMBL/GenBank/DDBJ databases">
        <title>Complete genome sequence of Tepidibacter sp. SWIR-1, isolated from a deep-sea hydrothermal vent.</title>
        <authorList>
            <person name="Li X."/>
        </authorList>
    </citation>
    <scope>NUCLEOTIDE SEQUENCE [LARGE SCALE GENOMIC DNA]</scope>
    <source>
        <strain evidence="12 13">SWIR-1</strain>
    </source>
</reference>
<protein>
    <submittedName>
        <fullName evidence="12">ABC transporter ATP-binding protein</fullName>
    </submittedName>
</protein>
<keyword evidence="4" id="KW-1003">Cell membrane</keyword>
<organism evidence="12 13">
    <name type="scientific">Tepidibacter hydrothermalis</name>
    <dbReference type="NCBI Taxonomy" id="3036126"/>
    <lineage>
        <taxon>Bacteria</taxon>
        <taxon>Bacillati</taxon>
        <taxon>Bacillota</taxon>
        <taxon>Clostridia</taxon>
        <taxon>Peptostreptococcales</taxon>
        <taxon>Peptostreptococcaceae</taxon>
        <taxon>Tepidibacter</taxon>
    </lineage>
</organism>
<dbReference type="Gene3D" id="3.40.50.300">
    <property type="entry name" value="P-loop containing nucleotide triphosphate hydrolases"/>
    <property type="match status" value="2"/>
</dbReference>
<evidence type="ECO:0000256" key="5">
    <source>
        <dbReference type="ARBA" id="ARBA00022737"/>
    </source>
</evidence>
<evidence type="ECO:0000256" key="2">
    <source>
        <dbReference type="ARBA" id="ARBA00005417"/>
    </source>
</evidence>
<evidence type="ECO:0000256" key="3">
    <source>
        <dbReference type="ARBA" id="ARBA00022448"/>
    </source>
</evidence>
<keyword evidence="3" id="KW-0813">Transport</keyword>
<keyword evidence="13" id="KW-1185">Reference proteome</keyword>
<dbReference type="InterPro" id="IPR050095">
    <property type="entry name" value="ECF_ABC_transporter_ATP-bd"/>
</dbReference>
<evidence type="ECO:0000256" key="1">
    <source>
        <dbReference type="ARBA" id="ARBA00004202"/>
    </source>
</evidence>
<evidence type="ECO:0000256" key="8">
    <source>
        <dbReference type="ARBA" id="ARBA00022967"/>
    </source>
</evidence>
<dbReference type="Proteomes" id="UP001222800">
    <property type="component" value="Chromosome"/>
</dbReference>
<dbReference type="SUPFAM" id="SSF52540">
    <property type="entry name" value="P-loop containing nucleoside triphosphate hydrolases"/>
    <property type="match status" value="2"/>
</dbReference>
<comment type="similarity">
    <text evidence="2">Belongs to the ABC transporter superfamily.</text>
</comment>
<dbReference type="Pfam" id="PF00005">
    <property type="entry name" value="ABC_tran"/>
    <property type="match status" value="2"/>
</dbReference>
<dbReference type="EMBL" id="CP120733">
    <property type="protein sequence ID" value="WFD11851.1"/>
    <property type="molecule type" value="Genomic_DNA"/>
</dbReference>
<evidence type="ECO:0000256" key="9">
    <source>
        <dbReference type="ARBA" id="ARBA00023136"/>
    </source>
</evidence>
<dbReference type="InterPro" id="IPR027417">
    <property type="entry name" value="P-loop_NTPase"/>
</dbReference>
<dbReference type="SMART" id="SM00382">
    <property type="entry name" value="AAA"/>
    <property type="match status" value="2"/>
</dbReference>
<feature type="domain" description="ABC transporter" evidence="11">
    <location>
        <begin position="2"/>
        <end position="241"/>
    </location>
</feature>
<evidence type="ECO:0000259" key="11">
    <source>
        <dbReference type="PROSITE" id="PS50893"/>
    </source>
</evidence>
<comment type="function">
    <text evidence="10">Probably part of an ABC transporter complex. Responsible for energy coupling to the transport system.</text>
</comment>
<evidence type="ECO:0000256" key="10">
    <source>
        <dbReference type="ARBA" id="ARBA00025157"/>
    </source>
</evidence>
<dbReference type="PANTHER" id="PTHR43553">
    <property type="entry name" value="HEAVY METAL TRANSPORTER"/>
    <property type="match status" value="1"/>
</dbReference>
<dbReference type="PANTHER" id="PTHR43553:SF23">
    <property type="entry name" value="ABC TRANSPORTER ATP-BINDING COMPONENT"/>
    <property type="match status" value="1"/>
</dbReference>
<proteinExistence type="inferred from homology"/>
<evidence type="ECO:0000313" key="12">
    <source>
        <dbReference type="EMBL" id="WFD11851.1"/>
    </source>
</evidence>
<evidence type="ECO:0000256" key="6">
    <source>
        <dbReference type="ARBA" id="ARBA00022741"/>
    </source>
</evidence>
<accession>A0ABY8EGE2</accession>
<dbReference type="InterPro" id="IPR003439">
    <property type="entry name" value="ABC_transporter-like_ATP-bd"/>
</dbReference>
<gene>
    <name evidence="12" type="ORF">P4S50_07175</name>
</gene>
<evidence type="ECO:0000256" key="4">
    <source>
        <dbReference type="ARBA" id="ARBA00022475"/>
    </source>
</evidence>
<keyword evidence="7 12" id="KW-0067">ATP-binding</keyword>
<dbReference type="RefSeq" id="WP_277734050.1">
    <property type="nucleotide sequence ID" value="NZ_CP120733.1"/>
</dbReference>
<evidence type="ECO:0000313" key="13">
    <source>
        <dbReference type="Proteomes" id="UP001222800"/>
    </source>
</evidence>
<name>A0ABY8EGE2_9FIRM</name>
<dbReference type="InterPro" id="IPR015856">
    <property type="entry name" value="ABC_transpr_CbiO/EcfA_su"/>
</dbReference>
<comment type="subcellular location">
    <subcellularLocation>
        <location evidence="1">Cell membrane</location>
        <topology evidence="1">Peripheral membrane protein</topology>
    </subcellularLocation>
</comment>
<evidence type="ECO:0000256" key="7">
    <source>
        <dbReference type="ARBA" id="ARBA00022840"/>
    </source>
</evidence>
<keyword evidence="8" id="KW-1278">Translocase</keyword>
<keyword evidence="5" id="KW-0677">Repeat</keyword>
<keyword evidence="6" id="KW-0547">Nucleotide-binding</keyword>
<dbReference type="PROSITE" id="PS50893">
    <property type="entry name" value="ABC_TRANSPORTER_2"/>
    <property type="match status" value="2"/>
</dbReference>
<keyword evidence="9" id="KW-0472">Membrane</keyword>